<dbReference type="AlphaFoldDB" id="A0A094J926"/>
<dbReference type="OrthoDB" id="29650at2"/>
<dbReference type="STRING" id="1515746.HR45_16315"/>
<evidence type="ECO:0000256" key="6">
    <source>
        <dbReference type="HAMAP-Rule" id="MF_01859"/>
    </source>
</evidence>
<dbReference type="SUPFAM" id="SSF53335">
    <property type="entry name" value="S-adenosyl-L-methionine-dependent methyltransferases"/>
    <property type="match status" value="1"/>
</dbReference>
<feature type="domain" description="RlmG N-terminal" evidence="8">
    <location>
        <begin position="3"/>
        <end position="183"/>
    </location>
</feature>
<comment type="catalytic activity">
    <reaction evidence="6">
        <text>guanosine(1835) in 23S rRNA + S-adenosyl-L-methionine = N(2)-methylguanosine(1835) in 23S rRNA + S-adenosyl-L-homocysteine + H(+)</text>
        <dbReference type="Rhea" id="RHEA:42744"/>
        <dbReference type="Rhea" id="RHEA-COMP:10217"/>
        <dbReference type="Rhea" id="RHEA-COMP:10218"/>
        <dbReference type="ChEBI" id="CHEBI:15378"/>
        <dbReference type="ChEBI" id="CHEBI:57856"/>
        <dbReference type="ChEBI" id="CHEBI:59789"/>
        <dbReference type="ChEBI" id="CHEBI:74269"/>
        <dbReference type="ChEBI" id="CHEBI:74481"/>
        <dbReference type="EC" id="2.1.1.174"/>
    </reaction>
</comment>
<evidence type="ECO:0000259" key="8">
    <source>
        <dbReference type="Pfam" id="PF26049"/>
    </source>
</evidence>
<comment type="subcellular location">
    <subcellularLocation>
        <location evidence="6">Cytoplasm</location>
    </subcellularLocation>
</comment>
<dbReference type="PIRSF" id="PIRSF037565">
    <property type="entry name" value="RRNA_m2G_Mtase_RsmD_prd"/>
    <property type="match status" value="1"/>
</dbReference>
<keyword evidence="5 6" id="KW-0949">S-adenosyl-L-methionine</keyword>
<reference evidence="9 10" key="1">
    <citation type="submission" date="2014-06" db="EMBL/GenBank/DDBJ databases">
        <title>Shewanella sp. YQH10.</title>
        <authorList>
            <person name="Liu Y."/>
            <person name="Zeng R."/>
        </authorList>
    </citation>
    <scope>NUCLEOTIDE SEQUENCE [LARGE SCALE GENOMIC DNA]</scope>
    <source>
        <strain evidence="9 10">YQH10</strain>
    </source>
</reference>
<dbReference type="Pfam" id="PF05175">
    <property type="entry name" value="MTS"/>
    <property type="match status" value="1"/>
</dbReference>
<dbReference type="GO" id="GO:0003676">
    <property type="term" value="F:nucleic acid binding"/>
    <property type="evidence" value="ECO:0007669"/>
    <property type="project" value="InterPro"/>
</dbReference>
<dbReference type="Gene3D" id="3.40.50.150">
    <property type="entry name" value="Vaccinia Virus protein VP39"/>
    <property type="match status" value="2"/>
</dbReference>
<name>A0A094J926_9GAMM</name>
<keyword evidence="4 6" id="KW-0808">Transferase</keyword>
<dbReference type="GO" id="GO:0005737">
    <property type="term" value="C:cytoplasm"/>
    <property type="evidence" value="ECO:0007669"/>
    <property type="project" value="UniProtKB-SubCell"/>
</dbReference>
<comment type="similarity">
    <text evidence="6">Belongs to the methyltransferase superfamily. RlmG family.</text>
</comment>
<feature type="domain" description="Methyltransferase small" evidence="7">
    <location>
        <begin position="201"/>
        <end position="372"/>
    </location>
</feature>
<keyword evidence="1 6" id="KW-0963">Cytoplasm</keyword>
<dbReference type="PANTHER" id="PTHR47816:SF5">
    <property type="entry name" value="RIBOSOMAL RNA LARGE SUBUNIT METHYLTRANSFERASE G"/>
    <property type="match status" value="1"/>
</dbReference>
<dbReference type="InterPro" id="IPR017237">
    <property type="entry name" value="RLMG"/>
</dbReference>
<dbReference type="Pfam" id="PF26049">
    <property type="entry name" value="RLMG_N"/>
    <property type="match status" value="1"/>
</dbReference>
<dbReference type="CDD" id="cd02440">
    <property type="entry name" value="AdoMet_MTases"/>
    <property type="match status" value="1"/>
</dbReference>
<evidence type="ECO:0000313" key="10">
    <source>
        <dbReference type="Proteomes" id="UP000029264"/>
    </source>
</evidence>
<evidence type="ECO:0000256" key="2">
    <source>
        <dbReference type="ARBA" id="ARBA00022552"/>
    </source>
</evidence>
<evidence type="ECO:0000259" key="7">
    <source>
        <dbReference type="Pfam" id="PF05175"/>
    </source>
</evidence>
<evidence type="ECO:0000256" key="3">
    <source>
        <dbReference type="ARBA" id="ARBA00022603"/>
    </source>
</evidence>
<dbReference type="PANTHER" id="PTHR47816">
    <property type="entry name" value="RIBOSOMAL RNA SMALL SUBUNIT METHYLTRANSFERASE C"/>
    <property type="match status" value="1"/>
</dbReference>
<comment type="function">
    <text evidence="6">Specifically methylates the guanine in position 1835 (m2G1835) of 23S rRNA.</text>
</comment>
<keyword evidence="10" id="KW-1185">Reference proteome</keyword>
<organism evidence="9 10">
    <name type="scientific">Shewanella mangrovi</name>
    <dbReference type="NCBI Taxonomy" id="1515746"/>
    <lineage>
        <taxon>Bacteria</taxon>
        <taxon>Pseudomonadati</taxon>
        <taxon>Pseudomonadota</taxon>
        <taxon>Gammaproteobacteria</taxon>
        <taxon>Alteromonadales</taxon>
        <taxon>Shewanellaceae</taxon>
        <taxon>Shewanella</taxon>
    </lineage>
</organism>
<comment type="caution">
    <text evidence="9">The sequence shown here is derived from an EMBL/GenBank/DDBJ whole genome shotgun (WGS) entry which is preliminary data.</text>
</comment>
<dbReference type="RefSeq" id="WP_037445111.1">
    <property type="nucleotide sequence ID" value="NZ_JPEO01000018.1"/>
</dbReference>
<dbReference type="InterPro" id="IPR046977">
    <property type="entry name" value="RsmC/RlmG"/>
</dbReference>
<dbReference type="EMBL" id="JPEO01000018">
    <property type="protein sequence ID" value="KFZ36390.1"/>
    <property type="molecule type" value="Genomic_DNA"/>
</dbReference>
<keyword evidence="2 6" id="KW-0698">rRNA processing</keyword>
<evidence type="ECO:0000256" key="5">
    <source>
        <dbReference type="ARBA" id="ARBA00022691"/>
    </source>
</evidence>
<dbReference type="InterPro" id="IPR058679">
    <property type="entry name" value="RlmG_N"/>
</dbReference>
<dbReference type="HAMAP" id="MF_01859">
    <property type="entry name" value="23SrRNA_methyltr_G"/>
    <property type="match status" value="1"/>
</dbReference>
<evidence type="ECO:0000256" key="4">
    <source>
        <dbReference type="ARBA" id="ARBA00022679"/>
    </source>
</evidence>
<evidence type="ECO:0000313" key="9">
    <source>
        <dbReference type="EMBL" id="KFZ36390.1"/>
    </source>
</evidence>
<proteinExistence type="inferred from homology"/>
<protein>
    <recommendedName>
        <fullName evidence="6">Ribosomal RNA large subunit methyltransferase G</fullName>
        <ecNumber evidence="6">2.1.1.174</ecNumber>
    </recommendedName>
    <alternativeName>
        <fullName evidence="6">23S rRNA m2G1835 methyltransferase</fullName>
    </alternativeName>
    <alternativeName>
        <fullName evidence="6">rRNA (guanine-N(2)-)-methyltransferase RlmG</fullName>
    </alternativeName>
</protein>
<keyword evidence="3 6" id="KW-0489">Methyltransferase</keyword>
<dbReference type="PROSITE" id="PS00092">
    <property type="entry name" value="N6_MTASE"/>
    <property type="match status" value="1"/>
</dbReference>
<dbReference type="InterPro" id="IPR029063">
    <property type="entry name" value="SAM-dependent_MTases_sf"/>
</dbReference>
<dbReference type="eggNOG" id="COG2813">
    <property type="taxonomic scope" value="Bacteria"/>
</dbReference>
<accession>A0A094J926</accession>
<dbReference type="Proteomes" id="UP000029264">
    <property type="component" value="Unassembled WGS sequence"/>
</dbReference>
<gene>
    <name evidence="6" type="primary">rlmG</name>
    <name evidence="9" type="ORF">HR45_16315</name>
</gene>
<dbReference type="EC" id="2.1.1.174" evidence="6"/>
<evidence type="ECO:0000256" key="1">
    <source>
        <dbReference type="ARBA" id="ARBA00022490"/>
    </source>
</evidence>
<dbReference type="InterPro" id="IPR007848">
    <property type="entry name" value="Small_mtfrase_dom"/>
</dbReference>
<sequence length="375" mass="42177">MTNQFQFNNITLELNRYPANSNDNLQAWDAADEHLLKQLNADVAQQSLLLMNDSFGALLCALKKQFVDCHLTWFSDAKTSLLGCQQNLQHNQLSESDIDWLHPLQTPVTAPTIVLLKLPKNLNYFVEQLRMLTQWLAPESQLLIGAKAKNINQALLHSIEVNFGSASASLAWKKTRVISAKFDGKRRAIPEIQRWQTEDGIKLIGLANVFAASKLDIGARLMLAHYPEGNFKHVVDLGCGNGVLGLQAALRYPQAHIHFVDDSFEAVSSAEQGWHANQLDTHRGHFHWDDCLTHLPTEQAPDLILCNPPFHQGEAITDHIAWQMFMDAKKRLIDGGMLQVVGNRHLGYHVKLKRLFGNCTTVASNQKFVILRSIK</sequence>
<dbReference type="InterPro" id="IPR002052">
    <property type="entry name" value="DNA_methylase_N6_adenine_CS"/>
</dbReference>
<dbReference type="GO" id="GO:0052916">
    <property type="term" value="F:23S rRNA (guanine(1835)-N(2))-methyltransferase activity"/>
    <property type="evidence" value="ECO:0007669"/>
    <property type="project" value="UniProtKB-EC"/>
</dbReference>